<keyword evidence="2" id="KW-0812">Transmembrane</keyword>
<keyword evidence="3" id="KW-1185">Reference proteome</keyword>
<dbReference type="Proteomes" id="UP000095285">
    <property type="component" value="Unassembled WGS sequence"/>
</dbReference>
<evidence type="ECO:0000256" key="2">
    <source>
        <dbReference type="SAM" id="Phobius"/>
    </source>
</evidence>
<reference evidence="3" key="1">
    <citation type="submission" date="2012-04" db="EMBL/GenBank/DDBJ databases">
        <title>The Genome Sequence of Loa loa.</title>
        <authorList>
            <consortium name="The Broad Institute Genome Sequencing Platform"/>
            <consortium name="Broad Institute Genome Sequencing Center for Infectious Disease"/>
            <person name="Nutman T.B."/>
            <person name="Fink D.L."/>
            <person name="Russ C."/>
            <person name="Young S."/>
            <person name="Zeng Q."/>
            <person name="Gargeya S."/>
            <person name="Alvarado L."/>
            <person name="Berlin A."/>
            <person name="Chapman S.B."/>
            <person name="Chen Z."/>
            <person name="Freedman E."/>
            <person name="Gellesch M."/>
            <person name="Goldberg J."/>
            <person name="Griggs A."/>
            <person name="Gujja S."/>
            <person name="Heilman E.R."/>
            <person name="Heiman D."/>
            <person name="Howarth C."/>
            <person name="Mehta T."/>
            <person name="Neiman D."/>
            <person name="Pearson M."/>
            <person name="Roberts A."/>
            <person name="Saif S."/>
            <person name="Shea T."/>
            <person name="Shenoy N."/>
            <person name="Sisk P."/>
            <person name="Stolte C."/>
            <person name="Sykes S."/>
            <person name="White J."/>
            <person name="Yandava C."/>
            <person name="Haas B."/>
            <person name="Henn M.R."/>
            <person name="Nusbaum C."/>
            <person name="Birren B."/>
        </authorList>
    </citation>
    <scope>NUCLEOTIDE SEQUENCE [LARGE SCALE GENOMIC DNA]</scope>
</reference>
<proteinExistence type="predicted"/>
<reference evidence="4" key="2">
    <citation type="submission" date="2016-11" db="UniProtKB">
        <authorList>
            <consortium name="WormBaseParasite"/>
        </authorList>
    </citation>
    <scope>IDENTIFICATION</scope>
</reference>
<sequence length="170" mass="19666">MKISPFNPTNLSERDWRSEKGTKECVGDRWITISRKVYVLKHNRGVEQYTVQQDQIDSLGRGMTINEDNNHDGSMAALDRYVAPGLRLWMLIALVSGILLIMVVIVCCFMRIRIPRTKRQIDLIAARRKMRKSILSSERLPDEKAQPIVMNKVKQPVHQKGGNRREHEDD</sequence>
<evidence type="ECO:0000313" key="3">
    <source>
        <dbReference type="Proteomes" id="UP000095285"/>
    </source>
</evidence>
<dbReference type="AlphaFoldDB" id="A0A1I7VUC4"/>
<keyword evidence="2" id="KW-0472">Membrane</keyword>
<dbReference type="PANTHER" id="PTHR28635">
    <property type="entry name" value="TRANSMEMBRANE INNER EAR EXPRESSED PROTEIN"/>
    <property type="match status" value="1"/>
</dbReference>
<feature type="region of interest" description="Disordered" evidence="1">
    <location>
        <begin position="136"/>
        <end position="170"/>
    </location>
</feature>
<dbReference type="eggNOG" id="ENOG502SBCK">
    <property type="taxonomic scope" value="Eukaryota"/>
</dbReference>
<feature type="transmembrane region" description="Helical" evidence="2">
    <location>
        <begin position="88"/>
        <end position="110"/>
    </location>
</feature>
<dbReference type="Pfam" id="PF16038">
    <property type="entry name" value="TMIE"/>
    <property type="match status" value="1"/>
</dbReference>
<organism evidence="3 4">
    <name type="scientific">Loa loa</name>
    <name type="common">Eye worm</name>
    <name type="synonym">Filaria loa</name>
    <dbReference type="NCBI Taxonomy" id="7209"/>
    <lineage>
        <taxon>Eukaryota</taxon>
        <taxon>Metazoa</taxon>
        <taxon>Ecdysozoa</taxon>
        <taxon>Nematoda</taxon>
        <taxon>Chromadorea</taxon>
        <taxon>Rhabditida</taxon>
        <taxon>Spirurina</taxon>
        <taxon>Spiruromorpha</taxon>
        <taxon>Filarioidea</taxon>
        <taxon>Onchocercidae</taxon>
        <taxon>Loa</taxon>
    </lineage>
</organism>
<evidence type="ECO:0000256" key="1">
    <source>
        <dbReference type="SAM" id="MobiDB-lite"/>
    </source>
</evidence>
<protein>
    <submittedName>
        <fullName evidence="4">Uncharacterized protein</fullName>
    </submittedName>
</protein>
<keyword evidence="2" id="KW-1133">Transmembrane helix</keyword>
<dbReference type="STRING" id="7209.A0A1I7VUC4"/>
<name>A0A1I7VUC4_LOALO</name>
<dbReference type="WBParaSite" id="EN70_6360">
    <property type="protein sequence ID" value="EN70_6360"/>
    <property type="gene ID" value="EN70_6360"/>
</dbReference>
<evidence type="ECO:0000313" key="4">
    <source>
        <dbReference type="WBParaSite" id="EN70_6360"/>
    </source>
</evidence>
<dbReference type="PANTHER" id="PTHR28635:SF1">
    <property type="entry name" value="TRANSMEMBRANE INNER EAR EXPRESSED PROTEIN"/>
    <property type="match status" value="1"/>
</dbReference>
<dbReference type="InterPro" id="IPR032006">
    <property type="entry name" value="TMIE"/>
</dbReference>
<accession>A0A1I7VUC4</accession>